<dbReference type="InterPro" id="IPR006016">
    <property type="entry name" value="UspA"/>
</dbReference>
<dbReference type="PANTHER" id="PTHR46268:SF6">
    <property type="entry name" value="UNIVERSAL STRESS PROTEIN UP12"/>
    <property type="match status" value="1"/>
</dbReference>
<dbReference type="SUPFAM" id="SSF52402">
    <property type="entry name" value="Adenine nucleotide alpha hydrolases-like"/>
    <property type="match status" value="2"/>
</dbReference>
<feature type="domain" description="UspA" evidence="2">
    <location>
        <begin position="162"/>
        <end position="307"/>
    </location>
</feature>
<dbReference type="Pfam" id="PF00582">
    <property type="entry name" value="Usp"/>
    <property type="match status" value="2"/>
</dbReference>
<sequence>MNTRSLLVADDLQISNEIPKNRSLAVQRLGSDLSVLLSCPADLVYVHPLDEQLGRKILTSDSRQKIIDNTLKKHEHALRNFQRPGKLIIKTGWPIEELVKLVGKKSRFEALVLGTRSLKSLERFFLGSTSEEVVRHTQRPVFIMGPEAVKNEFRLSEHKKMHFLVVTDLTKKCRAVETYAVSLAKKTGASLTFFHSLAETMSTAQQFAYASGEALSTFNTIFEDMKKDAENTLSKKVERLKRMGLDCHFYIETENENLVESALQLEHENVQLIFMGHQTHGFVASTVLGSNLRAMVAEAKVPVVVVRS</sequence>
<dbReference type="InterPro" id="IPR014729">
    <property type="entry name" value="Rossmann-like_a/b/a_fold"/>
</dbReference>
<dbReference type="AlphaFoldDB" id="A0A162FYY7"/>
<proteinExistence type="inferred from homology"/>
<dbReference type="OrthoDB" id="5294481at2"/>
<evidence type="ECO:0000259" key="2">
    <source>
        <dbReference type="Pfam" id="PF00582"/>
    </source>
</evidence>
<evidence type="ECO:0000256" key="1">
    <source>
        <dbReference type="ARBA" id="ARBA00008791"/>
    </source>
</evidence>
<evidence type="ECO:0000313" key="3">
    <source>
        <dbReference type="EMBL" id="KYG62815.1"/>
    </source>
</evidence>
<dbReference type="RefSeq" id="WP_063209189.1">
    <property type="nucleotide sequence ID" value="NZ_LUKD01000008.1"/>
</dbReference>
<dbReference type="Proteomes" id="UP000075799">
    <property type="component" value="Unassembled WGS sequence"/>
</dbReference>
<dbReference type="Gene3D" id="3.40.50.620">
    <property type="entry name" value="HUPs"/>
    <property type="match status" value="1"/>
</dbReference>
<dbReference type="Gene3D" id="3.40.50.12370">
    <property type="match status" value="1"/>
</dbReference>
<evidence type="ECO:0000313" key="4">
    <source>
        <dbReference type="Proteomes" id="UP000075799"/>
    </source>
</evidence>
<dbReference type="PRINTS" id="PR01438">
    <property type="entry name" value="UNVRSLSTRESS"/>
</dbReference>
<dbReference type="CDD" id="cd00293">
    <property type="entry name" value="USP-like"/>
    <property type="match status" value="2"/>
</dbReference>
<feature type="domain" description="UspA" evidence="2">
    <location>
        <begin position="37"/>
        <end position="143"/>
    </location>
</feature>
<comment type="caution">
    <text evidence="3">The sequence shown here is derived from an EMBL/GenBank/DDBJ whole genome shotgun (WGS) entry which is preliminary data.</text>
</comment>
<dbReference type="PANTHER" id="PTHR46268">
    <property type="entry name" value="STRESS RESPONSE PROTEIN NHAX"/>
    <property type="match status" value="1"/>
</dbReference>
<name>A0A162FYY7_BDEBC</name>
<accession>A0A162FYY7</accession>
<dbReference type="EMBL" id="LUKD01000008">
    <property type="protein sequence ID" value="KYG62815.1"/>
    <property type="molecule type" value="Genomic_DNA"/>
</dbReference>
<reference evidence="3 4" key="1">
    <citation type="submission" date="2016-03" db="EMBL/GenBank/DDBJ databases">
        <authorList>
            <person name="Ploux O."/>
        </authorList>
    </citation>
    <scope>NUCLEOTIDE SEQUENCE [LARGE SCALE GENOMIC DNA]</scope>
    <source>
        <strain evidence="3 4">EC13</strain>
    </source>
</reference>
<dbReference type="InterPro" id="IPR006015">
    <property type="entry name" value="Universal_stress_UspA"/>
</dbReference>
<protein>
    <recommendedName>
        <fullName evidence="2">UspA domain-containing protein</fullName>
    </recommendedName>
</protein>
<gene>
    <name evidence="3" type="ORF">AZI87_16195</name>
</gene>
<organism evidence="3 4">
    <name type="scientific">Bdellovibrio bacteriovorus</name>
    <dbReference type="NCBI Taxonomy" id="959"/>
    <lineage>
        <taxon>Bacteria</taxon>
        <taxon>Pseudomonadati</taxon>
        <taxon>Bdellovibrionota</taxon>
        <taxon>Bdellovibrionia</taxon>
        <taxon>Bdellovibrionales</taxon>
        <taxon>Pseudobdellovibrionaceae</taxon>
        <taxon>Bdellovibrio</taxon>
    </lineage>
</organism>
<comment type="similarity">
    <text evidence="1">Belongs to the universal stress protein A family.</text>
</comment>